<dbReference type="Gene3D" id="3.20.20.140">
    <property type="entry name" value="Metal-dependent hydrolases"/>
    <property type="match status" value="1"/>
</dbReference>
<keyword evidence="3" id="KW-1185">Reference proteome</keyword>
<reference evidence="2 3" key="1">
    <citation type="journal article" date="2019" name="Int. J. Syst. Evol. Microbiol.">
        <title>The Global Catalogue of Microorganisms (GCM) 10K type strain sequencing project: providing services to taxonomists for standard genome sequencing and annotation.</title>
        <authorList>
            <consortium name="The Broad Institute Genomics Platform"/>
            <consortium name="The Broad Institute Genome Sequencing Center for Infectious Disease"/>
            <person name="Wu L."/>
            <person name="Ma J."/>
        </authorList>
    </citation>
    <scope>NUCLEOTIDE SEQUENCE [LARGE SCALE GENOMIC DNA]</scope>
    <source>
        <strain evidence="2 3">JCM 14046</strain>
    </source>
</reference>
<comment type="caution">
    <text evidence="2">The sequence shown here is derived from an EMBL/GenBank/DDBJ whole genome shotgun (WGS) entry which is preliminary data.</text>
</comment>
<dbReference type="InterPro" id="IPR032466">
    <property type="entry name" value="Metal_Hydrolase"/>
</dbReference>
<dbReference type="InterPro" id="IPR011059">
    <property type="entry name" value="Metal-dep_hydrolase_composite"/>
</dbReference>
<dbReference type="SUPFAM" id="SSF51338">
    <property type="entry name" value="Composite domain of metallo-dependent hydrolases"/>
    <property type="match status" value="1"/>
</dbReference>
<dbReference type="RefSeq" id="WP_344003530.1">
    <property type="nucleotide sequence ID" value="NZ_BAAAMY010000001.1"/>
</dbReference>
<dbReference type="SUPFAM" id="SSF51556">
    <property type="entry name" value="Metallo-dependent hydrolases"/>
    <property type="match status" value="1"/>
</dbReference>
<dbReference type="Gene3D" id="2.30.40.10">
    <property type="entry name" value="Urease, subunit C, domain 1"/>
    <property type="match status" value="1"/>
</dbReference>
<protein>
    <submittedName>
        <fullName evidence="2">Amidohydrolase family protein</fullName>
    </submittedName>
</protein>
<dbReference type="Pfam" id="PF07969">
    <property type="entry name" value="Amidohydro_3"/>
    <property type="match status" value="1"/>
</dbReference>
<organism evidence="2 3">
    <name type="scientific">Nocardioides lentus</name>
    <dbReference type="NCBI Taxonomy" id="338077"/>
    <lineage>
        <taxon>Bacteria</taxon>
        <taxon>Bacillati</taxon>
        <taxon>Actinomycetota</taxon>
        <taxon>Actinomycetes</taxon>
        <taxon>Propionibacteriales</taxon>
        <taxon>Nocardioidaceae</taxon>
        <taxon>Nocardioides</taxon>
    </lineage>
</organism>
<sequence length="524" mass="55539">MAMLLLRDVRLVPVAARRLGVVVPPVGVPTDPVDVLVRDGVVVEVGPGLRPGVLAPSIDADGRWLIPGLWDHHVHLGQWTVTSARLDLSGATSAEHAVRLVAERIAEGPEGAIVGWGHRSAQWPDEPLVPLLDAVAPHTPVILISGDAHHAWMNTTALMWLALPVREAVVREAEWFAAYGRLMTMFGDDSTSPAAYRRTMEHAAAQGVVGLVDFEFGGGFADWTDRYDGGADLLHVRAATYADGLEDAIGGGLRTGDPLPGCDDMVTMGPLKIISDGSLNTRTAWCCAPYADAHRLEYPAGQPNLDYGELRTLLARAHDHQLEVATHAIGDAAVEAALRAYAETGATGAIEHAQLVARADVRRMAELGLRASVQPAHLLDDRDLTDRVWPDRSEGCFAWRWFAEDGVDLRFGSDAPVAPLDPWLAMAAAVHRSADSRPAWHPEHTLTPAEALAASVDGLGTVGPGHPADLVLLDADPLAHGPAAGTAPVAPDGGPTWDTAAAAAGLREMPVALTMVGGRIVHPI</sequence>
<evidence type="ECO:0000259" key="1">
    <source>
        <dbReference type="Pfam" id="PF07969"/>
    </source>
</evidence>
<name>A0ABN2NZD3_9ACTN</name>
<dbReference type="Proteomes" id="UP001501612">
    <property type="component" value="Unassembled WGS sequence"/>
</dbReference>
<dbReference type="PANTHER" id="PTHR22642:SF2">
    <property type="entry name" value="PROTEIN LONG AFTER FAR-RED 3"/>
    <property type="match status" value="1"/>
</dbReference>
<proteinExistence type="predicted"/>
<evidence type="ECO:0000313" key="3">
    <source>
        <dbReference type="Proteomes" id="UP001501612"/>
    </source>
</evidence>
<dbReference type="EMBL" id="BAAAMY010000001">
    <property type="protein sequence ID" value="GAA1908009.1"/>
    <property type="molecule type" value="Genomic_DNA"/>
</dbReference>
<evidence type="ECO:0000313" key="2">
    <source>
        <dbReference type="EMBL" id="GAA1908009.1"/>
    </source>
</evidence>
<accession>A0ABN2NZD3</accession>
<feature type="domain" description="Amidohydrolase 3" evidence="1">
    <location>
        <begin position="58"/>
        <end position="522"/>
    </location>
</feature>
<dbReference type="Gene3D" id="3.10.310.70">
    <property type="match status" value="1"/>
</dbReference>
<gene>
    <name evidence="2" type="ORF">GCM10009737_06150</name>
</gene>
<dbReference type="PANTHER" id="PTHR22642">
    <property type="entry name" value="IMIDAZOLONEPROPIONASE"/>
    <property type="match status" value="1"/>
</dbReference>
<dbReference type="InterPro" id="IPR013108">
    <property type="entry name" value="Amidohydro_3"/>
</dbReference>